<dbReference type="Pfam" id="PF00006">
    <property type="entry name" value="ATP-synt_ab"/>
    <property type="match status" value="1"/>
</dbReference>
<evidence type="ECO:0000256" key="1">
    <source>
        <dbReference type="ARBA" id="ARBA00008936"/>
    </source>
</evidence>
<dbReference type="GO" id="GO:0043531">
    <property type="term" value="F:ADP binding"/>
    <property type="evidence" value="ECO:0007669"/>
    <property type="project" value="TreeGrafter"/>
</dbReference>
<accession>A0A0R3SN94</accession>
<evidence type="ECO:0000313" key="4">
    <source>
        <dbReference type="EMBL" id="VDL58725.1"/>
    </source>
</evidence>
<dbReference type="Proteomes" id="UP000274504">
    <property type="component" value="Unassembled WGS sequence"/>
</dbReference>
<dbReference type="STRING" id="6216.A0A0R3SN94"/>
<dbReference type="EMBL" id="UYSG01005260">
    <property type="protein sequence ID" value="VDL58725.1"/>
    <property type="molecule type" value="Genomic_DNA"/>
</dbReference>
<evidence type="ECO:0000313" key="6">
    <source>
        <dbReference type="WBParaSite" id="HDID_0000640901-mRNA-1"/>
    </source>
</evidence>
<dbReference type="GO" id="GO:0046933">
    <property type="term" value="F:proton-transporting ATP synthase activity, rotational mechanism"/>
    <property type="evidence" value="ECO:0007669"/>
    <property type="project" value="InterPro"/>
</dbReference>
<dbReference type="WBParaSite" id="HDID_0000640901-mRNA-1">
    <property type="protein sequence ID" value="HDID_0000640901-mRNA-1"/>
    <property type="gene ID" value="HDID_0000640901"/>
</dbReference>
<comment type="similarity">
    <text evidence="1">Belongs to the ATPase alpha/beta chains family.</text>
</comment>
<dbReference type="GO" id="GO:0005524">
    <property type="term" value="F:ATP binding"/>
    <property type="evidence" value="ECO:0007669"/>
    <property type="project" value="InterPro"/>
</dbReference>
<dbReference type="PANTHER" id="PTHR48082">
    <property type="entry name" value="ATP SYNTHASE SUBUNIT ALPHA, MITOCHONDRIAL"/>
    <property type="match status" value="1"/>
</dbReference>
<sequence length="118" mass="13258">MPLDGNSPGAIYRHPVDQPLQTDRQSGQRRSPLILLLIKEIYLNRVHLYIVSMYLLGNKSSSITQITETLRCYGAMDYTITVVASSADSAPMQSFAPFAGVAIGEYYRDIGLYHERYP</sequence>
<dbReference type="Gene3D" id="3.40.50.12240">
    <property type="match status" value="1"/>
</dbReference>
<evidence type="ECO:0000313" key="5">
    <source>
        <dbReference type="Proteomes" id="UP000274504"/>
    </source>
</evidence>
<proteinExistence type="inferred from homology"/>
<dbReference type="AlphaFoldDB" id="A0A0R3SN94"/>
<dbReference type="InterPro" id="IPR000194">
    <property type="entry name" value="ATPase_F1/V1/A1_a/bsu_nucl-bd"/>
</dbReference>
<dbReference type="GO" id="GO:0045259">
    <property type="term" value="C:proton-transporting ATP synthase complex"/>
    <property type="evidence" value="ECO:0007669"/>
    <property type="project" value="InterPro"/>
</dbReference>
<evidence type="ECO:0000259" key="3">
    <source>
        <dbReference type="Pfam" id="PF00006"/>
    </source>
</evidence>
<organism evidence="6">
    <name type="scientific">Hymenolepis diminuta</name>
    <name type="common">Rat tapeworm</name>
    <dbReference type="NCBI Taxonomy" id="6216"/>
    <lineage>
        <taxon>Eukaryota</taxon>
        <taxon>Metazoa</taxon>
        <taxon>Spiralia</taxon>
        <taxon>Lophotrochozoa</taxon>
        <taxon>Platyhelminthes</taxon>
        <taxon>Cestoda</taxon>
        <taxon>Eucestoda</taxon>
        <taxon>Cyclophyllidea</taxon>
        <taxon>Hymenolepididae</taxon>
        <taxon>Hymenolepis</taxon>
    </lineage>
</organism>
<reference evidence="4 5" key="2">
    <citation type="submission" date="2018-11" db="EMBL/GenBank/DDBJ databases">
        <authorList>
            <consortium name="Pathogen Informatics"/>
        </authorList>
    </citation>
    <scope>NUCLEOTIDE SEQUENCE [LARGE SCALE GENOMIC DNA]</scope>
</reference>
<feature type="domain" description="ATPase F1/V1/A1 complex alpha/beta subunit nucleotide-binding" evidence="3">
    <location>
        <begin position="39"/>
        <end position="111"/>
    </location>
</feature>
<dbReference type="PANTHER" id="PTHR48082:SF2">
    <property type="entry name" value="ATP SYNTHASE SUBUNIT ALPHA, MITOCHONDRIAL"/>
    <property type="match status" value="1"/>
</dbReference>
<gene>
    <name evidence="4" type="ORF">HDID_LOCUS6407</name>
</gene>
<name>A0A0R3SN94_HYMDI</name>
<dbReference type="SUPFAM" id="SSF52540">
    <property type="entry name" value="P-loop containing nucleoside triphosphate hydrolases"/>
    <property type="match status" value="1"/>
</dbReference>
<dbReference type="InterPro" id="IPR005294">
    <property type="entry name" value="ATP_synth_F1_asu"/>
</dbReference>
<feature type="region of interest" description="Disordered" evidence="2">
    <location>
        <begin position="1"/>
        <end position="25"/>
    </location>
</feature>
<dbReference type="InterPro" id="IPR027417">
    <property type="entry name" value="P-loop_NTPase"/>
</dbReference>
<reference evidence="6" key="1">
    <citation type="submission" date="2017-02" db="UniProtKB">
        <authorList>
            <consortium name="WormBaseParasite"/>
        </authorList>
    </citation>
    <scope>IDENTIFICATION</scope>
</reference>
<evidence type="ECO:0000256" key="2">
    <source>
        <dbReference type="SAM" id="MobiDB-lite"/>
    </source>
</evidence>
<protein>
    <submittedName>
        <fullName evidence="6">ATP-synt_ab domain-containing protein</fullName>
    </submittedName>
</protein>